<feature type="region of interest" description="Disordered" evidence="6">
    <location>
        <begin position="671"/>
        <end position="701"/>
    </location>
</feature>
<evidence type="ECO:0000256" key="2">
    <source>
        <dbReference type="ARBA" id="ARBA00007991"/>
    </source>
</evidence>
<sequence>MDIRQIEEAVLSFYRSGTQQQEDTHQWLQKIQESQQAWSFCWQLMQLDRPSEVQFFGAITLHSKLTKHWAEVPKEAHGEFKQKLLESIVMFGNGPKIVLSQLCISLSVFIVHMLEHPTVIEEVTGMFLNEQLGALSKTCQLEILMSVLEGIPDEADSVHTQIPRAMVREELNKKAGFATGTVINYLSEKLNAGRLEESEMTVLINATKCLATWLKYGNVRLDECDTMVQVLLKLIHYCYWKEPKEDGCLSQEDSDLAETAVKVLVKVMSSQNCNGYKYSATVIRFMVLFLDVLGPILDVEWKENNENENLAFVIYTLFLTTLECYSSVIFAGILTDNEELRKVYGRTVDLLVKCTDKPGTYPVDESCSTLAMEFWYMLQDEVFSMPNDDHKTKCWDAIKPVYAHILKVLIRKSQLPNDKALPKWNSDDLETFRCYRQDIGDTLLSCHDVLNDLMLDVLSEALDESILYLNYDPQNTDSWPLLEATIHAYCSIAQKIEYAEYPQIVKLLKVLNDIPYDKYSDKLLGMALETAGAYSDWISDNPKYLPSAIELLVKGLSSTQASQATLGLKDLTSECQKEMAPFALPLLDACRAALQGGHLKNSEMIRLMYTVGNIMSVISYENIIQYLDVMVSPCFAELQMTVQNQDKSDAAKSRIILRLEMISKLFSSLNTRKPSEKDGDDLSATVGRGQPTAAAAAAPPQPQPVQPILLILEKTMGLLKTLCEQWIHDESVIETLCKALQQALTNLMDDIKPLLNDMCCLILHIFANKCAPSAVEMAGNFILIFYNDPQSRDSMKQLFNAILEYNFGQMQQYDEQQKLSDVADLIETFYMFNTRITKKMPVCYGEVQADCTRLVEYAMKAMMLPETGPIKKSVGFLTVFIKESRNCPRMMSAVAGQGENILRNTFLCLGGYTPRAHVDVFADIFLALNYKYPSDYVRWIKVLEKPNFPTFFVSQADKEQFVKKVLKEKVNRRLVQEHVRKFAAQCRNAVEWEIDFRTSS</sequence>
<evidence type="ECO:0000256" key="5">
    <source>
        <dbReference type="ARBA" id="ARBA00023242"/>
    </source>
</evidence>
<dbReference type="AlphaFoldDB" id="A0A8D8AVK6"/>
<dbReference type="InterPro" id="IPR001494">
    <property type="entry name" value="Importin-beta_N"/>
</dbReference>
<dbReference type="SUPFAM" id="SSF48371">
    <property type="entry name" value="ARM repeat"/>
    <property type="match status" value="1"/>
</dbReference>
<dbReference type="InterPro" id="IPR040709">
    <property type="entry name" value="Importin_rep_1"/>
</dbReference>
<dbReference type="InterPro" id="IPR011989">
    <property type="entry name" value="ARM-like"/>
</dbReference>
<dbReference type="PANTHER" id="PTHR12363">
    <property type="entry name" value="TRANSPORTIN 3 AND IMPORTIN 13"/>
    <property type="match status" value="1"/>
</dbReference>
<keyword evidence="4" id="KW-0813">Transport</keyword>
<dbReference type="Pfam" id="PF18773">
    <property type="entry name" value="Importin_rep"/>
    <property type="match status" value="1"/>
</dbReference>
<dbReference type="Pfam" id="PF18806">
    <property type="entry name" value="Importin_rep_3"/>
    <property type="match status" value="1"/>
</dbReference>
<comment type="subcellular location">
    <subcellularLocation>
        <location evidence="1">Nucleus</location>
    </subcellularLocation>
</comment>
<reference evidence="8" key="1">
    <citation type="submission" date="2021-05" db="EMBL/GenBank/DDBJ databases">
        <authorList>
            <person name="Alioto T."/>
            <person name="Alioto T."/>
            <person name="Gomez Garrido J."/>
        </authorList>
    </citation>
    <scope>NUCLEOTIDE SEQUENCE</scope>
</reference>
<evidence type="ECO:0000256" key="3">
    <source>
        <dbReference type="ARBA" id="ARBA00011422"/>
    </source>
</evidence>
<comment type="similarity">
    <text evidence="2">Belongs to the importin beta family.</text>
</comment>
<dbReference type="Gene3D" id="1.25.10.10">
    <property type="entry name" value="Leucine-rich Repeat Variant"/>
    <property type="match status" value="1"/>
</dbReference>
<feature type="domain" description="Importin N-terminal" evidence="7">
    <location>
        <begin position="24"/>
        <end position="90"/>
    </location>
</feature>
<dbReference type="InterPro" id="IPR016024">
    <property type="entry name" value="ARM-type_fold"/>
</dbReference>
<dbReference type="PROSITE" id="PS50166">
    <property type="entry name" value="IMPORTIN_B_NT"/>
    <property type="match status" value="1"/>
</dbReference>
<evidence type="ECO:0000259" key="7">
    <source>
        <dbReference type="PROSITE" id="PS50166"/>
    </source>
</evidence>
<comment type="subunit">
    <text evidence="3">Interacts with UBC9, RAN, RBM8A, eIF-1A and PAX6.</text>
</comment>
<dbReference type="SMART" id="SM00913">
    <property type="entry name" value="IBN_N"/>
    <property type="match status" value="1"/>
</dbReference>
<dbReference type="InterPro" id="IPR058537">
    <property type="entry name" value="TPR_TNPO3_IPO13_4th"/>
</dbReference>
<dbReference type="InterPro" id="IPR051345">
    <property type="entry name" value="Importin_beta-like_NTR"/>
</dbReference>
<keyword evidence="5" id="KW-0539">Nucleus</keyword>
<evidence type="ECO:0000256" key="1">
    <source>
        <dbReference type="ARBA" id="ARBA00004123"/>
    </source>
</evidence>
<evidence type="ECO:0000256" key="6">
    <source>
        <dbReference type="SAM" id="MobiDB-lite"/>
    </source>
</evidence>
<dbReference type="GO" id="GO:0005737">
    <property type="term" value="C:cytoplasm"/>
    <property type="evidence" value="ECO:0007669"/>
    <property type="project" value="TreeGrafter"/>
</dbReference>
<accession>A0A8D8AVK6</accession>
<dbReference type="InterPro" id="IPR040520">
    <property type="entry name" value="Importin_rep_3"/>
</dbReference>
<evidence type="ECO:0000256" key="4">
    <source>
        <dbReference type="ARBA" id="ARBA00022448"/>
    </source>
</evidence>
<dbReference type="EMBL" id="HBUE01051417">
    <property type="protein sequence ID" value="CAG6464529.1"/>
    <property type="molecule type" value="Transcribed_RNA"/>
</dbReference>
<dbReference type="Pfam" id="PF03810">
    <property type="entry name" value="IBN_N"/>
    <property type="match status" value="1"/>
</dbReference>
<dbReference type="GO" id="GO:0006606">
    <property type="term" value="P:protein import into nucleus"/>
    <property type="evidence" value="ECO:0007669"/>
    <property type="project" value="TreeGrafter"/>
</dbReference>
<organism evidence="8">
    <name type="scientific">Culex pipiens</name>
    <name type="common">House mosquito</name>
    <dbReference type="NCBI Taxonomy" id="7175"/>
    <lineage>
        <taxon>Eukaryota</taxon>
        <taxon>Metazoa</taxon>
        <taxon>Ecdysozoa</taxon>
        <taxon>Arthropoda</taxon>
        <taxon>Hexapoda</taxon>
        <taxon>Insecta</taxon>
        <taxon>Pterygota</taxon>
        <taxon>Neoptera</taxon>
        <taxon>Endopterygota</taxon>
        <taxon>Diptera</taxon>
        <taxon>Nematocera</taxon>
        <taxon>Culicoidea</taxon>
        <taxon>Culicidae</taxon>
        <taxon>Culicinae</taxon>
        <taxon>Culicini</taxon>
        <taxon>Culex</taxon>
        <taxon>Culex</taxon>
    </lineage>
</organism>
<proteinExistence type="inferred from homology"/>
<evidence type="ECO:0000313" key="8">
    <source>
        <dbReference type="EMBL" id="CAG6464529.1"/>
    </source>
</evidence>
<dbReference type="GO" id="GO:0031267">
    <property type="term" value="F:small GTPase binding"/>
    <property type="evidence" value="ECO:0007669"/>
    <property type="project" value="InterPro"/>
</dbReference>
<dbReference type="PANTHER" id="PTHR12363:SF33">
    <property type="entry name" value="IMPORTIN-13"/>
    <property type="match status" value="1"/>
</dbReference>
<name>A0A8D8AVK6_CULPI</name>
<dbReference type="GO" id="GO:0005634">
    <property type="term" value="C:nucleus"/>
    <property type="evidence" value="ECO:0007669"/>
    <property type="project" value="UniProtKB-SubCell"/>
</dbReference>
<protein>
    <submittedName>
        <fullName evidence="8">Importin-13</fullName>
    </submittedName>
</protein>
<dbReference type="Pfam" id="PF24139">
    <property type="entry name" value="TPR_TNPO3_IPO13_4th"/>
    <property type="match status" value="1"/>
</dbReference>